<feature type="coiled-coil region" evidence="1">
    <location>
        <begin position="74"/>
        <end position="143"/>
    </location>
</feature>
<evidence type="ECO:0000256" key="1">
    <source>
        <dbReference type="SAM" id="Coils"/>
    </source>
</evidence>
<name>A0A673FXK1_9TELE</name>
<keyword evidence="4" id="KW-1185">Reference proteome</keyword>
<evidence type="ECO:0000256" key="2">
    <source>
        <dbReference type="SAM" id="Phobius"/>
    </source>
</evidence>
<dbReference type="Proteomes" id="UP000472270">
    <property type="component" value="Unassembled WGS sequence"/>
</dbReference>
<keyword evidence="2" id="KW-0812">Transmembrane</keyword>
<accession>A0A673FXK1</accession>
<gene>
    <name evidence="3" type="primary">si:ch73-347e22.8</name>
</gene>
<keyword evidence="2" id="KW-1133">Transmembrane helix</keyword>
<evidence type="ECO:0000313" key="4">
    <source>
        <dbReference type="Proteomes" id="UP000472270"/>
    </source>
</evidence>
<sequence length="223" mass="25289">MHACISLFLKTDKGTKNLTDVRGGKTLIGNLRIKPIYKLIKKYILDIIAMERKSWSSLILCLVIFVIMGLVGYIHFKKELVNKLKNEVEFSEAEVREKELDLNNYGLAVEHTQKEIDNPDKEVKELQDEVGKLNSAKEEKDKEVKACKDSVAGLSNDVAAMEKEKSDIDGIFNTKWNEEINGLKQKLQDHSPVCAYVKTTAEDLKKEPTIKELCPQIQIVVKA</sequence>
<evidence type="ECO:0000313" key="3">
    <source>
        <dbReference type="Ensembl" id="ENSSRHP00000007684.1"/>
    </source>
</evidence>
<organism evidence="3 4">
    <name type="scientific">Sinocyclocheilus rhinocerous</name>
    <dbReference type="NCBI Taxonomy" id="307959"/>
    <lineage>
        <taxon>Eukaryota</taxon>
        <taxon>Metazoa</taxon>
        <taxon>Chordata</taxon>
        <taxon>Craniata</taxon>
        <taxon>Vertebrata</taxon>
        <taxon>Euteleostomi</taxon>
        <taxon>Actinopterygii</taxon>
        <taxon>Neopterygii</taxon>
        <taxon>Teleostei</taxon>
        <taxon>Ostariophysi</taxon>
        <taxon>Cypriniformes</taxon>
        <taxon>Cyprinidae</taxon>
        <taxon>Cyprininae</taxon>
        <taxon>Sinocyclocheilus</taxon>
    </lineage>
</organism>
<reference evidence="3" key="2">
    <citation type="submission" date="2025-09" db="UniProtKB">
        <authorList>
            <consortium name="Ensembl"/>
        </authorList>
    </citation>
    <scope>IDENTIFICATION</scope>
</reference>
<dbReference type="Gene3D" id="1.10.287.1490">
    <property type="match status" value="1"/>
</dbReference>
<reference evidence="3" key="1">
    <citation type="submission" date="2025-08" db="UniProtKB">
        <authorList>
            <consortium name="Ensembl"/>
        </authorList>
    </citation>
    <scope>IDENTIFICATION</scope>
</reference>
<dbReference type="Ensembl" id="ENSSRHT00000007924.1">
    <property type="protein sequence ID" value="ENSSRHP00000007684.1"/>
    <property type="gene ID" value="ENSSRHG00000004537.1"/>
</dbReference>
<dbReference type="AlphaFoldDB" id="A0A673FXK1"/>
<keyword evidence="2" id="KW-0472">Membrane</keyword>
<feature type="transmembrane region" description="Helical" evidence="2">
    <location>
        <begin position="55"/>
        <end position="76"/>
    </location>
</feature>
<proteinExistence type="predicted"/>
<protein>
    <submittedName>
        <fullName evidence="3">Uncharacterized LOC107739535</fullName>
    </submittedName>
</protein>
<keyword evidence="1" id="KW-0175">Coiled coil</keyword>